<dbReference type="Pfam" id="PF14821">
    <property type="entry name" value="Thr_synth_N"/>
    <property type="match status" value="1"/>
</dbReference>
<evidence type="ECO:0000313" key="8">
    <source>
        <dbReference type="EMBL" id="OHW61551.1"/>
    </source>
</evidence>
<dbReference type="InterPro" id="IPR004450">
    <property type="entry name" value="Thr_synthase-like"/>
</dbReference>
<name>A0A1S1V4D2_9FIRM</name>
<feature type="domain" description="Tryptophan synthase beta chain-like PALP" evidence="6">
    <location>
        <begin position="103"/>
        <end position="420"/>
    </location>
</feature>
<dbReference type="NCBIfam" id="TIGR00260">
    <property type="entry name" value="thrC"/>
    <property type="match status" value="1"/>
</dbReference>
<evidence type="ECO:0000259" key="7">
    <source>
        <dbReference type="Pfam" id="PF14821"/>
    </source>
</evidence>
<dbReference type="EC" id="4.2.3.1" evidence="4"/>
<gene>
    <name evidence="8" type="primary">thrC</name>
    <name evidence="8" type="ORF">EUAN_20920</name>
</gene>
<dbReference type="PANTHER" id="PTHR43515:SF1">
    <property type="entry name" value="THREONINE SYNTHASE-LIKE 1"/>
    <property type="match status" value="1"/>
</dbReference>
<dbReference type="Gene3D" id="3.40.50.1100">
    <property type="match status" value="2"/>
</dbReference>
<dbReference type="InterPro" id="IPR036052">
    <property type="entry name" value="TrpB-like_PALP_sf"/>
</dbReference>
<evidence type="ECO:0000256" key="3">
    <source>
        <dbReference type="ARBA" id="ARBA00022898"/>
    </source>
</evidence>
<feature type="domain" description="Threonine synthase N-terminal" evidence="7">
    <location>
        <begin position="4"/>
        <end position="79"/>
    </location>
</feature>
<comment type="cofactor">
    <cofactor evidence="1 5">
        <name>pyridoxal 5'-phosphate</name>
        <dbReference type="ChEBI" id="CHEBI:597326"/>
    </cofactor>
</comment>
<protein>
    <recommendedName>
        <fullName evidence="4">Threonine synthase</fullName>
        <ecNumber evidence="4">4.2.3.1</ecNumber>
    </recommendedName>
</protein>
<dbReference type="SUPFAM" id="SSF53686">
    <property type="entry name" value="Tryptophan synthase beta subunit-like PLP-dependent enzymes"/>
    <property type="match status" value="1"/>
</dbReference>
<evidence type="ECO:0000256" key="4">
    <source>
        <dbReference type="NCBIfam" id="TIGR00260"/>
    </source>
</evidence>
<proteinExistence type="inferred from homology"/>
<reference evidence="8 9" key="1">
    <citation type="submission" date="2016-09" db="EMBL/GenBank/DDBJ databases">
        <title>Genome sequence of Eubacterium angustum.</title>
        <authorList>
            <person name="Poehlein A."/>
            <person name="Daniel R."/>
        </authorList>
    </citation>
    <scope>NUCLEOTIDE SEQUENCE [LARGE SCALE GENOMIC DNA]</scope>
    <source>
        <strain evidence="8 9">DSM 1989</strain>
    </source>
</reference>
<dbReference type="RefSeq" id="WP_211266354.1">
    <property type="nucleotide sequence ID" value="NZ_MKIE01000011.1"/>
</dbReference>
<dbReference type="GO" id="GO:0009088">
    <property type="term" value="P:threonine biosynthetic process"/>
    <property type="evidence" value="ECO:0007669"/>
    <property type="project" value="UniProtKB-UniRule"/>
</dbReference>
<dbReference type="Proteomes" id="UP000180254">
    <property type="component" value="Unassembled WGS sequence"/>
</dbReference>
<sequence>MSMEYKSTRGGAAVNCVEAIIKGIADDGGLYIPSEIPKLDRSLSDLKTMDYRSLAKYVIGKFFPDFTPEELSACVEGAYDEKFSREEIVPVESIEKANFLELYHGPTLAFKDMALSILPYFISTAMKKLSYSDEVVILTATSGDTGKAALEGFKDVNGTKIIVFYPKSGVSEVQERQMITQEGDNTFVVGIDGNFDDAQNGVKEAFNNESFRSALKASGYELSSANSINIGRLVPQVVYYFYGYMELLRAGKVSEGESINVTVPTGNFGNILAAYYAKSMGLPIDKLVCASNENNVLFDFFQTGEYDKNRELKLTISPSMDILISSNLERLLYEISGKDSAKVSEMMESLTKTGKYTLDEDIKSKLEDFYGSYTDEAETLETIKQVYEKHGYVMDTHTAVAYAAYEKYLKETGDDKEMLIASTASPFKFTRSVAGALGLDTEDKSDFELVYELSEKTGLEIPKSIYKIEEREILHKELCKKAEMKEKIKKLLNVGE</sequence>
<comment type="similarity">
    <text evidence="2">Belongs to the threonine synthase family.</text>
</comment>
<dbReference type="EMBL" id="MKIE01000011">
    <property type="protein sequence ID" value="OHW61551.1"/>
    <property type="molecule type" value="Genomic_DNA"/>
</dbReference>
<organism evidence="8 9">
    <name type="scientific">Andreesenia angusta</name>
    <dbReference type="NCBI Taxonomy" id="39480"/>
    <lineage>
        <taxon>Bacteria</taxon>
        <taxon>Bacillati</taxon>
        <taxon>Bacillota</taxon>
        <taxon>Tissierellia</taxon>
        <taxon>Tissierellales</taxon>
        <taxon>Gottschalkiaceae</taxon>
        <taxon>Andreesenia</taxon>
    </lineage>
</organism>
<keyword evidence="8" id="KW-0456">Lyase</keyword>
<dbReference type="PANTHER" id="PTHR43515">
    <property type="entry name" value="THREONINE SYNTHASE-LIKE 1"/>
    <property type="match status" value="1"/>
</dbReference>
<keyword evidence="9" id="KW-1185">Reference proteome</keyword>
<evidence type="ECO:0000256" key="1">
    <source>
        <dbReference type="ARBA" id="ARBA00001933"/>
    </source>
</evidence>
<comment type="caution">
    <text evidence="8">The sequence shown here is derived from an EMBL/GenBank/DDBJ whole genome shotgun (WGS) entry which is preliminary data.</text>
</comment>
<evidence type="ECO:0000256" key="5">
    <source>
        <dbReference type="PIRSR" id="PIRSR604450-51"/>
    </source>
</evidence>
<dbReference type="CDD" id="cd01560">
    <property type="entry name" value="Thr-synth_2"/>
    <property type="match status" value="1"/>
</dbReference>
<accession>A0A1S1V4D2</accession>
<dbReference type="InterPro" id="IPR029144">
    <property type="entry name" value="Thr_synth_N"/>
</dbReference>
<evidence type="ECO:0000313" key="9">
    <source>
        <dbReference type="Proteomes" id="UP000180254"/>
    </source>
</evidence>
<feature type="modified residue" description="N6-(pyridoxal phosphate)lysine" evidence="5">
    <location>
        <position position="111"/>
    </location>
</feature>
<evidence type="ECO:0000259" key="6">
    <source>
        <dbReference type="Pfam" id="PF00291"/>
    </source>
</evidence>
<evidence type="ECO:0000256" key="2">
    <source>
        <dbReference type="ARBA" id="ARBA00005517"/>
    </source>
</evidence>
<dbReference type="InterPro" id="IPR037158">
    <property type="entry name" value="Thr_synth_N_sf"/>
</dbReference>
<keyword evidence="3 5" id="KW-0663">Pyridoxal phosphate</keyword>
<dbReference type="GO" id="GO:0005737">
    <property type="term" value="C:cytoplasm"/>
    <property type="evidence" value="ECO:0007669"/>
    <property type="project" value="TreeGrafter"/>
</dbReference>
<dbReference type="GO" id="GO:0004795">
    <property type="term" value="F:threonine synthase activity"/>
    <property type="evidence" value="ECO:0007669"/>
    <property type="project" value="UniProtKB-UniRule"/>
</dbReference>
<dbReference type="AlphaFoldDB" id="A0A1S1V4D2"/>
<dbReference type="InterPro" id="IPR001926">
    <property type="entry name" value="TrpB-like_PALP"/>
</dbReference>
<dbReference type="Gene3D" id="3.90.1380.10">
    <property type="entry name" value="Threonine synthase, N-terminal domain"/>
    <property type="match status" value="1"/>
</dbReference>
<dbReference type="STRING" id="39480.EUAN_20920"/>
<dbReference type="Pfam" id="PF00291">
    <property type="entry name" value="PALP"/>
    <property type="match status" value="1"/>
</dbReference>